<evidence type="ECO:0000313" key="2">
    <source>
        <dbReference type="Proteomes" id="UP001420932"/>
    </source>
</evidence>
<dbReference type="EMBL" id="JBBNAF010000005">
    <property type="protein sequence ID" value="KAK9143028.1"/>
    <property type="molecule type" value="Genomic_DNA"/>
</dbReference>
<dbReference type="AlphaFoldDB" id="A0AAP0K0T1"/>
<dbReference type="Proteomes" id="UP001420932">
    <property type="component" value="Unassembled WGS sequence"/>
</dbReference>
<name>A0AAP0K0T1_9MAGN</name>
<gene>
    <name evidence="1" type="ORF">Syun_012428</name>
</gene>
<protein>
    <submittedName>
        <fullName evidence="1">Uncharacterized protein</fullName>
    </submittedName>
</protein>
<proteinExistence type="predicted"/>
<reference evidence="1 2" key="1">
    <citation type="submission" date="2024-01" db="EMBL/GenBank/DDBJ databases">
        <title>Genome assemblies of Stephania.</title>
        <authorList>
            <person name="Yang L."/>
        </authorList>
    </citation>
    <scope>NUCLEOTIDE SEQUENCE [LARGE SCALE GENOMIC DNA]</scope>
    <source>
        <strain evidence="1">YNDBR</strain>
        <tissue evidence="1">Leaf</tissue>
    </source>
</reference>
<sequence length="51" mass="5988">MLLYIYGIKDWNPPNSCYLGNFHTKRAIKTLHAITYKIHLNPIIPGYHSFI</sequence>
<comment type="caution">
    <text evidence="1">The sequence shown here is derived from an EMBL/GenBank/DDBJ whole genome shotgun (WGS) entry which is preliminary data.</text>
</comment>
<evidence type="ECO:0000313" key="1">
    <source>
        <dbReference type="EMBL" id="KAK9143028.1"/>
    </source>
</evidence>
<keyword evidence="2" id="KW-1185">Reference proteome</keyword>
<accession>A0AAP0K0T1</accession>
<organism evidence="1 2">
    <name type="scientific">Stephania yunnanensis</name>
    <dbReference type="NCBI Taxonomy" id="152371"/>
    <lineage>
        <taxon>Eukaryota</taxon>
        <taxon>Viridiplantae</taxon>
        <taxon>Streptophyta</taxon>
        <taxon>Embryophyta</taxon>
        <taxon>Tracheophyta</taxon>
        <taxon>Spermatophyta</taxon>
        <taxon>Magnoliopsida</taxon>
        <taxon>Ranunculales</taxon>
        <taxon>Menispermaceae</taxon>
        <taxon>Menispermoideae</taxon>
        <taxon>Cissampelideae</taxon>
        <taxon>Stephania</taxon>
    </lineage>
</organism>